<organism evidence="2 3">
    <name type="scientific">Georgenia thermotolerans</name>
    <dbReference type="NCBI Taxonomy" id="527326"/>
    <lineage>
        <taxon>Bacteria</taxon>
        <taxon>Bacillati</taxon>
        <taxon>Actinomycetota</taxon>
        <taxon>Actinomycetes</taxon>
        <taxon>Micrococcales</taxon>
        <taxon>Bogoriellaceae</taxon>
        <taxon>Georgenia</taxon>
    </lineage>
</organism>
<accession>A0A7J5ULE3</accession>
<keyword evidence="1" id="KW-0472">Membrane</keyword>
<dbReference type="AlphaFoldDB" id="A0A7J5ULE3"/>
<protein>
    <recommendedName>
        <fullName evidence="4">Flp family type IVb pilin</fullName>
    </recommendedName>
</protein>
<evidence type="ECO:0000256" key="1">
    <source>
        <dbReference type="SAM" id="Phobius"/>
    </source>
</evidence>
<comment type="caution">
    <text evidence="2">The sequence shown here is derived from an EMBL/GenBank/DDBJ whole genome shotgun (WGS) entry which is preliminary data.</text>
</comment>
<dbReference type="EMBL" id="WHJE01000106">
    <property type="protein sequence ID" value="KAE8762974.1"/>
    <property type="molecule type" value="Genomic_DNA"/>
</dbReference>
<dbReference type="Proteomes" id="UP000451860">
    <property type="component" value="Unassembled WGS sequence"/>
</dbReference>
<evidence type="ECO:0008006" key="4">
    <source>
        <dbReference type="Google" id="ProtNLM"/>
    </source>
</evidence>
<keyword evidence="1" id="KW-0812">Transmembrane</keyword>
<feature type="transmembrane region" description="Helical" evidence="1">
    <location>
        <begin position="29"/>
        <end position="50"/>
    </location>
</feature>
<sequence length="67" mass="7292">MSTRLYVRAKVRLQELLDRREAGQGTLEYLGVVVIVAILVVAAVTAFNSFNLGEKITTQLDKIGNAG</sequence>
<dbReference type="RefSeq" id="WP_152201213.1">
    <property type="nucleotide sequence ID" value="NZ_VUKF01000006.1"/>
</dbReference>
<proteinExistence type="predicted"/>
<evidence type="ECO:0000313" key="2">
    <source>
        <dbReference type="EMBL" id="KAE8762974.1"/>
    </source>
</evidence>
<keyword evidence="1" id="KW-1133">Transmembrane helix</keyword>
<evidence type="ECO:0000313" key="3">
    <source>
        <dbReference type="Proteomes" id="UP000451860"/>
    </source>
</evidence>
<name>A0A7J5ULE3_9MICO</name>
<gene>
    <name evidence="2" type="ORF">GB883_16620</name>
</gene>
<reference evidence="2 3" key="1">
    <citation type="submission" date="2019-10" db="EMBL/GenBank/DDBJ databases">
        <title>Georgenia wutianyii sp. nov. and Georgenia yuyongxinii sp. nov. isolated from plateau pika (Ochotona curzoniae) in the Qinghai-Tibet plateau of China.</title>
        <authorList>
            <person name="Tian Z."/>
        </authorList>
    </citation>
    <scope>NUCLEOTIDE SEQUENCE [LARGE SCALE GENOMIC DNA]</scope>
    <source>
        <strain evidence="2 3">DSM 21501</strain>
    </source>
</reference>
<keyword evidence="3" id="KW-1185">Reference proteome</keyword>
<dbReference type="OrthoDB" id="4829220at2"/>